<reference evidence="2" key="2">
    <citation type="submission" date="2011-03" db="EMBL/GenBank/DDBJ databases">
        <title>The complete genome of Desulfobacca acetoxidans DSM 11109.</title>
        <authorList>
            <consortium name="US DOE Joint Genome Institute (JGI-PGF)"/>
            <person name="Lucas S."/>
            <person name="Copeland A."/>
            <person name="Lapidus A."/>
            <person name="Bruce D."/>
            <person name="Goodwin L."/>
            <person name="Pitluck S."/>
            <person name="Peters L."/>
            <person name="Kyrpides N."/>
            <person name="Mavromatis K."/>
            <person name="Ivanova N."/>
            <person name="Ovchinnikova G."/>
            <person name="Teshima H."/>
            <person name="Detter J.C."/>
            <person name="Han C."/>
            <person name="Land M."/>
            <person name="Hauser L."/>
            <person name="Markowitz V."/>
            <person name="Cheng J.-F."/>
            <person name="Hugenholtz P."/>
            <person name="Woyke T."/>
            <person name="Wu D."/>
            <person name="Spring S."/>
            <person name="Schueler E."/>
            <person name="Brambilla E."/>
            <person name="Klenk H.-P."/>
            <person name="Eisen J.A."/>
        </authorList>
    </citation>
    <scope>NUCLEOTIDE SEQUENCE [LARGE SCALE GENOMIC DNA]</scope>
    <source>
        <strain evidence="2">ATCC 700848 / DSM 11109 / ASRB2</strain>
    </source>
</reference>
<dbReference type="OrthoDB" id="583511at2"/>
<dbReference type="EMBL" id="CP002629">
    <property type="protein sequence ID" value="AEB10301.1"/>
    <property type="molecule type" value="Genomic_DNA"/>
</dbReference>
<gene>
    <name evidence="1" type="ordered locus">Desac_2480</name>
</gene>
<reference evidence="1 2" key="1">
    <citation type="journal article" date="2011" name="Stand. Genomic Sci.">
        <title>Complete genome sequence of the acetate-degrading sulfate reducer Desulfobacca acetoxidans type strain (ASRB2).</title>
        <authorList>
            <person name="Goker M."/>
            <person name="Teshima H."/>
            <person name="Lapidus A."/>
            <person name="Nolan M."/>
            <person name="Lucas S."/>
            <person name="Hammon N."/>
            <person name="Deshpande S."/>
            <person name="Cheng J.F."/>
            <person name="Tapia R."/>
            <person name="Han C."/>
            <person name="Goodwin L."/>
            <person name="Pitluck S."/>
            <person name="Huntemann M."/>
            <person name="Liolios K."/>
            <person name="Ivanova N."/>
            <person name="Pagani I."/>
            <person name="Mavromatis K."/>
            <person name="Ovchinikova G."/>
            <person name="Pati A."/>
            <person name="Chen A."/>
            <person name="Palaniappan K."/>
            <person name="Land M."/>
            <person name="Hauser L."/>
            <person name="Brambilla E.M."/>
            <person name="Rohde M."/>
            <person name="Spring S."/>
            <person name="Detter J.C."/>
            <person name="Woyke T."/>
            <person name="Bristow J."/>
            <person name="Eisen J.A."/>
            <person name="Markowitz V."/>
            <person name="Hugenholtz P."/>
            <person name="Kyrpides N.C."/>
            <person name="Klenk H.P."/>
        </authorList>
    </citation>
    <scope>NUCLEOTIDE SEQUENCE [LARGE SCALE GENOMIC DNA]</scope>
    <source>
        <strain evidence="2">ATCC 700848 / DSM 11109 / ASRB2</strain>
    </source>
</reference>
<keyword evidence="2" id="KW-1185">Reference proteome</keyword>
<evidence type="ECO:0000313" key="2">
    <source>
        <dbReference type="Proteomes" id="UP000000483"/>
    </source>
</evidence>
<protein>
    <submittedName>
        <fullName evidence="1">Uncharacterized protein</fullName>
    </submittedName>
</protein>
<dbReference type="AlphaFoldDB" id="F2NDM5"/>
<organism evidence="1 2">
    <name type="scientific">Desulfobacca acetoxidans (strain ATCC 700848 / DSM 11109 / ASRB2)</name>
    <dbReference type="NCBI Taxonomy" id="880072"/>
    <lineage>
        <taxon>Bacteria</taxon>
        <taxon>Pseudomonadati</taxon>
        <taxon>Thermodesulfobacteriota</taxon>
        <taxon>Desulfobaccia</taxon>
        <taxon>Desulfobaccales</taxon>
        <taxon>Desulfobaccaceae</taxon>
        <taxon>Desulfobacca</taxon>
    </lineage>
</organism>
<evidence type="ECO:0000313" key="1">
    <source>
        <dbReference type="EMBL" id="AEB10301.1"/>
    </source>
</evidence>
<dbReference type="eggNOG" id="ENOG5033G81">
    <property type="taxonomic scope" value="Bacteria"/>
</dbReference>
<dbReference type="STRING" id="880072.Desac_2480"/>
<dbReference type="KEGG" id="dao:Desac_2480"/>
<dbReference type="InterPro" id="IPR049537">
    <property type="entry name" value="RelB-like"/>
</dbReference>
<dbReference type="HOGENOM" id="CLU_193823_0_0_7"/>
<dbReference type="Pfam" id="PF18506">
    <property type="entry name" value="RelB-like"/>
    <property type="match status" value="1"/>
</dbReference>
<sequence length="67" mass="7596">MPTLHERFITDANGNRIGVVLDIADHQRLLEELEELESIRAYDAAKASGEEIIPFEQAVAEIEHQPR</sequence>
<dbReference type="RefSeq" id="WP_013707410.1">
    <property type="nucleotide sequence ID" value="NC_015388.1"/>
</dbReference>
<accession>F2NDM5</accession>
<name>F2NDM5_DESAR</name>
<dbReference type="Proteomes" id="UP000000483">
    <property type="component" value="Chromosome"/>
</dbReference>
<proteinExistence type="predicted"/>